<protein>
    <submittedName>
        <fullName evidence="1">Uncharacterized protein</fullName>
    </submittedName>
</protein>
<evidence type="ECO:0000313" key="2">
    <source>
        <dbReference type="Proteomes" id="UP000230423"/>
    </source>
</evidence>
<keyword evidence="2" id="KW-1185">Reference proteome</keyword>
<dbReference type="AlphaFoldDB" id="A0A2G9UMT1"/>
<gene>
    <name evidence="1" type="ORF">TELCIR_06563</name>
</gene>
<proteinExistence type="predicted"/>
<organism evidence="1 2">
    <name type="scientific">Teladorsagia circumcincta</name>
    <name type="common">Brown stomach worm</name>
    <name type="synonym">Ostertagia circumcincta</name>
    <dbReference type="NCBI Taxonomy" id="45464"/>
    <lineage>
        <taxon>Eukaryota</taxon>
        <taxon>Metazoa</taxon>
        <taxon>Ecdysozoa</taxon>
        <taxon>Nematoda</taxon>
        <taxon>Chromadorea</taxon>
        <taxon>Rhabditida</taxon>
        <taxon>Rhabditina</taxon>
        <taxon>Rhabditomorpha</taxon>
        <taxon>Strongyloidea</taxon>
        <taxon>Trichostrongylidae</taxon>
        <taxon>Teladorsagia</taxon>
    </lineage>
</organism>
<sequence>MFKATPIIRARAQSTTAAALAGTMTENQCKCNRWVVSVQSAFESDNFEDMYRKAVQCITPEDFNDITKKQHQ</sequence>
<accession>A0A2G9UMT1</accession>
<dbReference type="Proteomes" id="UP000230423">
    <property type="component" value="Unassembled WGS sequence"/>
</dbReference>
<dbReference type="EMBL" id="KZ345923">
    <property type="protein sequence ID" value="PIO71535.1"/>
    <property type="molecule type" value="Genomic_DNA"/>
</dbReference>
<reference evidence="1 2" key="1">
    <citation type="submission" date="2015-09" db="EMBL/GenBank/DDBJ databases">
        <title>Draft genome of the parasitic nematode Teladorsagia circumcincta isolate WARC Sus (inbred).</title>
        <authorList>
            <person name="Mitreva M."/>
        </authorList>
    </citation>
    <scope>NUCLEOTIDE SEQUENCE [LARGE SCALE GENOMIC DNA]</scope>
    <source>
        <strain evidence="1 2">S</strain>
    </source>
</reference>
<evidence type="ECO:0000313" key="1">
    <source>
        <dbReference type="EMBL" id="PIO71535.1"/>
    </source>
</evidence>
<name>A0A2G9UMT1_TELCI</name>